<keyword evidence="8" id="KW-1185">Reference proteome</keyword>
<sequence length="185" mass="21639">MATASNNNNSSRLNRGSNFERQNIVRDEQTGQSFIPGSQRPDGSWRKPIRVKENYVPQDEMPVYQSVGQQYVKSKRLNPIPGLVLTEEEALEQEKQRQKQIEKEQQQMRQIESKMKGLTTTKPELSETDKRIQKIQKVLKSIEGLEKHLKQDNVKPDKSQQEKLQRKPELERELQELLDKKDDQS</sequence>
<proteinExistence type="inferred from homology"/>
<dbReference type="Proteomes" id="UP000663829">
    <property type="component" value="Unassembled WGS sequence"/>
</dbReference>
<evidence type="ECO:0000313" key="7">
    <source>
        <dbReference type="EMBL" id="CAF3725521.1"/>
    </source>
</evidence>
<gene>
    <name evidence="4" type="ORF">GPM918_LOCUS3417</name>
    <name evidence="5" type="ORF">OVA965_LOCUS12176</name>
    <name evidence="6" type="ORF">SRO942_LOCUS3417</name>
    <name evidence="7" type="ORF">TMI583_LOCUS12180</name>
</gene>
<comment type="similarity">
    <text evidence="1">Belongs to the pym family.</text>
</comment>
<dbReference type="EMBL" id="CAJNOQ010000422">
    <property type="protein sequence ID" value="CAF0799138.1"/>
    <property type="molecule type" value="Genomic_DNA"/>
</dbReference>
<feature type="compositionally biased region" description="Basic and acidic residues" evidence="2">
    <location>
        <begin position="92"/>
        <end position="115"/>
    </location>
</feature>
<feature type="compositionally biased region" description="Low complexity" evidence="2">
    <location>
        <begin position="1"/>
        <end position="17"/>
    </location>
</feature>
<dbReference type="InterPro" id="IPR036348">
    <property type="entry name" value="WIBG_N_sf"/>
</dbReference>
<feature type="domain" description="WIBG Mago-binding" evidence="3">
    <location>
        <begin position="31"/>
        <end position="57"/>
    </location>
</feature>
<evidence type="ECO:0000313" key="4">
    <source>
        <dbReference type="EMBL" id="CAF0799138.1"/>
    </source>
</evidence>
<reference evidence="4" key="1">
    <citation type="submission" date="2021-02" db="EMBL/GenBank/DDBJ databases">
        <authorList>
            <person name="Nowell W R."/>
        </authorList>
    </citation>
    <scope>NUCLEOTIDE SEQUENCE</scope>
</reference>
<dbReference type="EMBL" id="CAJNOK010004839">
    <property type="protein sequence ID" value="CAF0951415.1"/>
    <property type="molecule type" value="Genomic_DNA"/>
</dbReference>
<dbReference type="SUPFAM" id="SSF101931">
    <property type="entry name" value="Pym (Within the bgcn gene intron protein, WIBG), N-terminal domain"/>
    <property type="match status" value="1"/>
</dbReference>
<dbReference type="SMART" id="SM01273">
    <property type="entry name" value="Mago-bind"/>
    <property type="match status" value="1"/>
</dbReference>
<dbReference type="GO" id="GO:0035145">
    <property type="term" value="C:exon-exon junction complex"/>
    <property type="evidence" value="ECO:0007669"/>
    <property type="project" value="TreeGrafter"/>
</dbReference>
<feature type="region of interest" description="Disordered" evidence="2">
    <location>
        <begin position="147"/>
        <end position="185"/>
    </location>
</feature>
<dbReference type="Pfam" id="PF09282">
    <property type="entry name" value="Mago-bind"/>
    <property type="match status" value="1"/>
</dbReference>
<accession>A0A813SMM6</accession>
<dbReference type="EMBL" id="CAJOBA010004844">
    <property type="protein sequence ID" value="CAF3725521.1"/>
    <property type="molecule type" value="Genomic_DNA"/>
</dbReference>
<evidence type="ECO:0000313" key="5">
    <source>
        <dbReference type="EMBL" id="CAF0951415.1"/>
    </source>
</evidence>
<evidence type="ECO:0000259" key="3">
    <source>
        <dbReference type="SMART" id="SM01273"/>
    </source>
</evidence>
<feature type="region of interest" description="Disordered" evidence="2">
    <location>
        <begin position="90"/>
        <end position="132"/>
    </location>
</feature>
<dbReference type="InterPro" id="IPR015362">
    <property type="entry name" value="WIBG_mago-bd"/>
</dbReference>
<evidence type="ECO:0000256" key="1">
    <source>
        <dbReference type="ARBA" id="ARBA00009394"/>
    </source>
</evidence>
<dbReference type="InterPro" id="IPR039333">
    <property type="entry name" value="PYM1"/>
</dbReference>
<evidence type="ECO:0000256" key="2">
    <source>
        <dbReference type="SAM" id="MobiDB-lite"/>
    </source>
</evidence>
<dbReference type="Proteomes" id="UP000681722">
    <property type="component" value="Unassembled WGS sequence"/>
</dbReference>
<dbReference type="EMBL" id="CAJOBC010000422">
    <property type="protein sequence ID" value="CAF3584023.1"/>
    <property type="molecule type" value="Genomic_DNA"/>
</dbReference>
<evidence type="ECO:0000313" key="6">
    <source>
        <dbReference type="EMBL" id="CAF3584023.1"/>
    </source>
</evidence>
<dbReference type="GO" id="GO:0005737">
    <property type="term" value="C:cytoplasm"/>
    <property type="evidence" value="ECO:0007669"/>
    <property type="project" value="TreeGrafter"/>
</dbReference>
<dbReference type="PANTHER" id="PTHR22959">
    <property type="entry name" value="PYM PROTEIN"/>
    <property type="match status" value="1"/>
</dbReference>
<dbReference type="Proteomes" id="UP000677228">
    <property type="component" value="Unassembled WGS sequence"/>
</dbReference>
<name>A0A813SMM6_9BILA</name>
<protein>
    <recommendedName>
        <fullName evidence="3">WIBG Mago-binding domain-containing protein</fullName>
    </recommendedName>
</protein>
<dbReference type="GO" id="GO:0003723">
    <property type="term" value="F:RNA binding"/>
    <property type="evidence" value="ECO:0007669"/>
    <property type="project" value="TreeGrafter"/>
</dbReference>
<dbReference type="AlphaFoldDB" id="A0A813SMM6"/>
<evidence type="ECO:0000313" key="8">
    <source>
        <dbReference type="Proteomes" id="UP000663829"/>
    </source>
</evidence>
<dbReference type="Proteomes" id="UP000682733">
    <property type="component" value="Unassembled WGS sequence"/>
</dbReference>
<dbReference type="GO" id="GO:1903259">
    <property type="term" value="P:exon-exon junction complex disassembly"/>
    <property type="evidence" value="ECO:0007669"/>
    <property type="project" value="InterPro"/>
</dbReference>
<dbReference type="OrthoDB" id="21625at2759"/>
<organism evidence="4 8">
    <name type="scientific">Didymodactylos carnosus</name>
    <dbReference type="NCBI Taxonomy" id="1234261"/>
    <lineage>
        <taxon>Eukaryota</taxon>
        <taxon>Metazoa</taxon>
        <taxon>Spiralia</taxon>
        <taxon>Gnathifera</taxon>
        <taxon>Rotifera</taxon>
        <taxon>Eurotatoria</taxon>
        <taxon>Bdelloidea</taxon>
        <taxon>Philodinida</taxon>
        <taxon>Philodinidae</taxon>
        <taxon>Didymodactylos</taxon>
    </lineage>
</organism>
<dbReference type="PANTHER" id="PTHR22959:SF0">
    <property type="entry name" value="PARTNER OF Y14 AND MAGO"/>
    <property type="match status" value="1"/>
</dbReference>
<comment type="caution">
    <text evidence="4">The sequence shown here is derived from an EMBL/GenBank/DDBJ whole genome shotgun (WGS) entry which is preliminary data.</text>
</comment>
<feature type="region of interest" description="Disordered" evidence="2">
    <location>
        <begin position="1"/>
        <end position="48"/>
    </location>
</feature>